<evidence type="ECO:0000256" key="4">
    <source>
        <dbReference type="ARBA" id="ARBA00022781"/>
    </source>
</evidence>
<gene>
    <name evidence="9" type="ORF">NCTC10194_00203</name>
</gene>
<keyword evidence="10" id="KW-1185">Reference proteome</keyword>
<evidence type="ECO:0000256" key="7">
    <source>
        <dbReference type="ARBA" id="ARBA00023196"/>
    </source>
</evidence>
<evidence type="ECO:0000256" key="2">
    <source>
        <dbReference type="ARBA" id="ARBA00007681"/>
    </source>
</evidence>
<dbReference type="EMBL" id="LR215024">
    <property type="protein sequence ID" value="VEU70202.1"/>
    <property type="molecule type" value="Genomic_DNA"/>
</dbReference>
<dbReference type="GO" id="GO:0045259">
    <property type="term" value="C:proton-transporting ATP synthase complex"/>
    <property type="evidence" value="ECO:0007669"/>
    <property type="project" value="UniProtKB-KW"/>
</dbReference>
<reference evidence="9 10" key="1">
    <citation type="submission" date="2019-01" db="EMBL/GenBank/DDBJ databases">
        <authorList>
            <consortium name="Pathogen Informatics"/>
        </authorList>
    </citation>
    <scope>NUCLEOTIDE SEQUENCE [LARGE SCALE GENOMIC DNA]</scope>
    <source>
        <strain evidence="9 10">NCTC10194</strain>
    </source>
</reference>
<evidence type="ECO:0000256" key="3">
    <source>
        <dbReference type="ARBA" id="ARBA00022448"/>
    </source>
</evidence>
<evidence type="ECO:0000313" key="9">
    <source>
        <dbReference type="EMBL" id="VEU70202.1"/>
    </source>
</evidence>
<keyword evidence="7" id="KW-0139">CF(1)</keyword>
<name>A0A449AUQ2_9BACT</name>
<comment type="similarity">
    <text evidence="2">Belongs to the ATPase gamma chain family.</text>
</comment>
<keyword evidence="4" id="KW-0375">Hydrogen ion transport</keyword>
<comment type="subcellular location">
    <subcellularLocation>
        <location evidence="1">Membrane</location>
        <topology evidence="1">Peripheral membrane protein</topology>
    </subcellularLocation>
</comment>
<keyword evidence="5" id="KW-0406">Ion transport</keyword>
<accession>A0A449AUQ2</accession>
<dbReference type="KEGG" id="mgly:NCTC10194_00203"/>
<evidence type="ECO:0000313" key="10">
    <source>
        <dbReference type="Proteomes" id="UP000290815"/>
    </source>
</evidence>
<dbReference type="AlphaFoldDB" id="A0A449AUQ2"/>
<keyword evidence="3" id="KW-0813">Transport</keyword>
<protein>
    <recommendedName>
        <fullName evidence="11">ATP synthase gamma chain</fullName>
    </recommendedName>
</protein>
<dbReference type="NCBIfam" id="NF045933">
    <property type="entry name" value="MSC_0622_gamma"/>
    <property type="match status" value="1"/>
</dbReference>
<dbReference type="SUPFAM" id="SSF52943">
    <property type="entry name" value="ATP synthase (F1-ATPase), gamma subunit"/>
    <property type="match status" value="1"/>
</dbReference>
<evidence type="ECO:0000256" key="8">
    <source>
        <dbReference type="ARBA" id="ARBA00023310"/>
    </source>
</evidence>
<evidence type="ECO:0000256" key="5">
    <source>
        <dbReference type="ARBA" id="ARBA00023065"/>
    </source>
</evidence>
<sequence>MHVKKIKEKLVSLSKLMKIVESKKNITLIDILKLSKKISIYYERAIQTKHVIESILENHNVDSPLLNSNKLLNNQFAVLKKLNNKHTNKTIWVYITEEEKYSTNSYFKQEKHLSSVFKEEDLIIAIGERAIRFAKSANYNILFSAQKNDVEILSTILPSLIENYYQTYGFHDLKFILNSSKIKNNHLDVLPMKNLNFNLNVKSLKFEKAIDVQKMKIYPDVKEFVEAELVGYLTYIFYTLLNESSLIYLKYKLVAQNQKINDLEKKYKQMNLHMLRGKRELEVEELSLLSKKKDLLHERKEK</sequence>
<evidence type="ECO:0000256" key="6">
    <source>
        <dbReference type="ARBA" id="ARBA00023136"/>
    </source>
</evidence>
<keyword evidence="6" id="KW-0472">Membrane</keyword>
<dbReference type="GO" id="GO:0046933">
    <property type="term" value="F:proton-transporting ATP synthase activity, rotational mechanism"/>
    <property type="evidence" value="ECO:0007669"/>
    <property type="project" value="InterPro"/>
</dbReference>
<organism evidence="9 10">
    <name type="scientific">Mycoplasmopsis glycophila</name>
    <dbReference type="NCBI Taxonomy" id="171285"/>
    <lineage>
        <taxon>Bacteria</taxon>
        <taxon>Bacillati</taxon>
        <taxon>Mycoplasmatota</taxon>
        <taxon>Mycoplasmoidales</taxon>
        <taxon>Metamycoplasmataceae</taxon>
        <taxon>Mycoplasmopsis</taxon>
    </lineage>
</organism>
<proteinExistence type="inferred from homology"/>
<keyword evidence="8" id="KW-0066">ATP synthesis</keyword>
<evidence type="ECO:0000256" key="1">
    <source>
        <dbReference type="ARBA" id="ARBA00004170"/>
    </source>
</evidence>
<dbReference type="InterPro" id="IPR035968">
    <property type="entry name" value="ATP_synth_F1_ATPase_gsu"/>
</dbReference>
<dbReference type="Proteomes" id="UP000290815">
    <property type="component" value="Chromosome"/>
</dbReference>
<dbReference type="RefSeq" id="WP_027333539.1">
    <property type="nucleotide sequence ID" value="NZ_LR215024.1"/>
</dbReference>
<evidence type="ECO:0008006" key="11">
    <source>
        <dbReference type="Google" id="ProtNLM"/>
    </source>
</evidence>